<keyword evidence="2" id="KW-0436">Ligase</keyword>
<dbReference type="InterPro" id="IPR036480">
    <property type="entry name" value="CarbP_synth_ssu_N_sf"/>
</dbReference>
<dbReference type="Gene3D" id="3.50.30.20">
    <property type="entry name" value="Carbamoyl-phosphate synthase small subunit, N-terminal domain"/>
    <property type="match status" value="1"/>
</dbReference>
<dbReference type="EMBL" id="AJWY01000769">
    <property type="protein sequence ID" value="EKC80713.1"/>
    <property type="molecule type" value="Genomic_DNA"/>
</dbReference>
<dbReference type="EC" id="6.3.4.6" evidence="2"/>
<dbReference type="InterPro" id="IPR002474">
    <property type="entry name" value="CarbamoylP_synth_ssu_N"/>
</dbReference>
<sequence length="80" mass="8575">MKNKKAYLVLADGTVFNGISMGKEGTALGEVVFNTCTASYGELLSDPTYYGQIVAQTYPLVGNRGVEKRENGSKIMASGY</sequence>
<dbReference type="AlphaFoldDB" id="K1UF33"/>
<gene>
    <name evidence="2" type="ORF">LEA_01093</name>
</gene>
<proteinExistence type="predicted"/>
<dbReference type="SUPFAM" id="SSF52021">
    <property type="entry name" value="Carbamoyl phosphate synthetase, small subunit N-terminal domain"/>
    <property type="match status" value="1"/>
</dbReference>
<name>K1UF33_9ZZZZ</name>
<protein>
    <submittedName>
        <fullName evidence="2">Protein containing Carbamoyl phosphate synthase, small subunit</fullName>
        <ecNumber evidence="2">6.3.4.6</ecNumber>
    </submittedName>
</protein>
<comment type="caution">
    <text evidence="2">The sequence shown here is derived from an EMBL/GenBank/DDBJ whole genome shotgun (WGS) entry which is preliminary data.</text>
</comment>
<dbReference type="SMART" id="SM01097">
    <property type="entry name" value="CPSase_sm_chain"/>
    <property type="match status" value="1"/>
</dbReference>
<accession>K1UF33</accession>
<feature type="domain" description="Carbamoyl-phosphate synthase small subunit N-terminal" evidence="1">
    <location>
        <begin position="4"/>
        <end position="80"/>
    </location>
</feature>
<organism evidence="2">
    <name type="scientific">human gut metagenome</name>
    <dbReference type="NCBI Taxonomy" id="408170"/>
    <lineage>
        <taxon>unclassified sequences</taxon>
        <taxon>metagenomes</taxon>
        <taxon>organismal metagenomes</taxon>
    </lineage>
</organism>
<dbReference type="Pfam" id="PF00988">
    <property type="entry name" value="CPSase_sm_chain"/>
    <property type="match status" value="1"/>
</dbReference>
<reference evidence="2" key="1">
    <citation type="journal article" date="2013" name="Environ. Microbiol.">
        <title>Microbiota from the distal guts of lean and obese adolescents exhibit partial functional redundancy besides clear differences in community structure.</title>
        <authorList>
            <person name="Ferrer M."/>
            <person name="Ruiz A."/>
            <person name="Lanza F."/>
            <person name="Haange S.B."/>
            <person name="Oberbach A."/>
            <person name="Till H."/>
            <person name="Bargiela R."/>
            <person name="Campoy C."/>
            <person name="Segura M.T."/>
            <person name="Richter M."/>
            <person name="von Bergen M."/>
            <person name="Seifert J."/>
            <person name="Suarez A."/>
        </authorList>
    </citation>
    <scope>NUCLEOTIDE SEQUENCE</scope>
</reference>
<dbReference type="GO" id="GO:0004847">
    <property type="term" value="F:urea carboxylase activity"/>
    <property type="evidence" value="ECO:0007669"/>
    <property type="project" value="UniProtKB-EC"/>
</dbReference>
<evidence type="ECO:0000259" key="1">
    <source>
        <dbReference type="SMART" id="SM01097"/>
    </source>
</evidence>
<feature type="non-terminal residue" evidence="2">
    <location>
        <position position="80"/>
    </location>
</feature>
<evidence type="ECO:0000313" key="2">
    <source>
        <dbReference type="EMBL" id="EKC80713.1"/>
    </source>
</evidence>